<organism evidence="2 3">
    <name type="scientific">Corynebacterium tuberculostearicum</name>
    <dbReference type="NCBI Taxonomy" id="38304"/>
    <lineage>
        <taxon>Bacteria</taxon>
        <taxon>Bacillati</taxon>
        <taxon>Actinomycetota</taxon>
        <taxon>Actinomycetes</taxon>
        <taxon>Mycobacteriales</taxon>
        <taxon>Corynebacteriaceae</taxon>
        <taxon>Corynebacterium</taxon>
    </lineage>
</organism>
<keyword evidence="3" id="KW-1185">Reference proteome</keyword>
<proteinExistence type="predicted"/>
<dbReference type="AlphaFoldDB" id="A0A8I1L9L2"/>
<dbReference type="EMBL" id="JAEHFL010000009">
    <property type="protein sequence ID" value="MBK3428242.1"/>
    <property type="molecule type" value="Genomic_DNA"/>
</dbReference>
<protein>
    <submittedName>
        <fullName evidence="2">Uncharacterized protein</fullName>
    </submittedName>
</protein>
<keyword evidence="1" id="KW-1133">Transmembrane helix</keyword>
<accession>A0A8I1L9L2</accession>
<evidence type="ECO:0000313" key="3">
    <source>
        <dbReference type="Proteomes" id="UP000603369"/>
    </source>
</evidence>
<evidence type="ECO:0000313" key="2">
    <source>
        <dbReference type="EMBL" id="MBK3428242.1"/>
    </source>
</evidence>
<keyword evidence="1" id="KW-0812">Transmembrane</keyword>
<name>A0A8I1L9L2_9CORY</name>
<gene>
    <name evidence="2" type="ORF">JDP02_06905</name>
</gene>
<feature type="transmembrane region" description="Helical" evidence="1">
    <location>
        <begin position="37"/>
        <end position="58"/>
    </location>
</feature>
<reference evidence="2 3" key="1">
    <citation type="submission" date="2020-12" db="EMBL/GenBank/DDBJ databases">
        <title>Draft genome sequence of the commensal strain Corynebacterium tuberculostearicum MFP09/CIP 102622 isolated from human skin.</title>
        <authorList>
            <person name="Boukerb A.M."/>
            <person name="Janvier X."/>
            <person name="Feuilloley M.G.J."/>
            <person name="Groboillot A."/>
        </authorList>
    </citation>
    <scope>NUCLEOTIDE SEQUENCE [LARGE SCALE GENOMIC DNA]</scope>
    <source>
        <strain evidence="2 3">CIP 102622</strain>
    </source>
</reference>
<dbReference type="Proteomes" id="UP000603369">
    <property type="component" value="Unassembled WGS sequence"/>
</dbReference>
<sequence length="62" mass="6765">MIITYIGMASIFLGFLCVMGAFWLFHNREDRRGPIVLGLLAILFLTIIPATAAVFFAATTTG</sequence>
<dbReference type="RefSeq" id="WP_200435872.1">
    <property type="nucleotide sequence ID" value="NZ_CP175770.1"/>
</dbReference>
<feature type="transmembrane region" description="Helical" evidence="1">
    <location>
        <begin position="6"/>
        <end position="25"/>
    </location>
</feature>
<keyword evidence="1" id="KW-0472">Membrane</keyword>
<evidence type="ECO:0000256" key="1">
    <source>
        <dbReference type="SAM" id="Phobius"/>
    </source>
</evidence>
<comment type="caution">
    <text evidence="2">The sequence shown here is derived from an EMBL/GenBank/DDBJ whole genome shotgun (WGS) entry which is preliminary data.</text>
</comment>